<dbReference type="AlphaFoldDB" id="A0AAE3H192"/>
<keyword evidence="3" id="KW-1185">Reference proteome</keyword>
<name>A0AAE3H192_9BACT</name>
<dbReference type="Pfam" id="PF10026">
    <property type="entry name" value="DUF2268"/>
    <property type="match status" value="1"/>
</dbReference>
<dbReference type="Proteomes" id="UP001204144">
    <property type="component" value="Unassembled WGS sequence"/>
</dbReference>
<accession>A0AAE3H192</accession>
<dbReference type="InterPro" id="IPR014756">
    <property type="entry name" value="Ig_E-set"/>
</dbReference>
<comment type="caution">
    <text evidence="2">The sequence shown here is derived from an EMBL/GenBank/DDBJ whole genome shotgun (WGS) entry which is preliminary data.</text>
</comment>
<dbReference type="Gene3D" id="2.60.40.10">
    <property type="entry name" value="Immunoglobulins"/>
    <property type="match status" value="1"/>
</dbReference>
<sequence length="461" mass="53163">MKVDIFEKFKNYSMKKLLLIVSFILSQNCFSQSTTIFTDDIDRFWMAYDSVVKLNNTQQQVEVLQKMYIDKGSVGLKAFMEERPFKTEDLVKIINGFPKFWASIRPRTAIVKSKIPEMERSIVYLKKLYPQLKEGAMYFTIGALQSGGTRQGNKVLIGSEIAMGDKTVDVSEFGNNWLKDVFAFSDDDRLVALNVHEYIHTQQKLNDQKMSLLGKAIAEGSCDFIAELATQKPYVANYLDYYSQHEVETWELFNTQKEGKASSQWLSTGSNPNLPCSDLGYAIGYTISKFYYQNSKDKPLAIKNIIEGRWDDFKFCTTFLKDSGYFKHLKKKGYRESRYSNIEGYSLENDRLKFIFKRQPNIVSFGNNGMEVFNHENFEKIKTVNVAGDFNGWNKDSETYKMKRISADIFELELPISEVLKKGERKYFKFVINGQNWVEPQFKTTNKGSADGGSTNLFVEI</sequence>
<dbReference type="InterPro" id="IPR018728">
    <property type="entry name" value="DUF2268"/>
</dbReference>
<gene>
    <name evidence="2" type="ORF">EGI31_04310</name>
</gene>
<protein>
    <recommendedName>
        <fullName evidence="1">DUF2268 domain-containing protein</fullName>
    </recommendedName>
</protein>
<organism evidence="2 3">
    <name type="scientific">Lacihabitans soyangensis</name>
    <dbReference type="NCBI Taxonomy" id="869394"/>
    <lineage>
        <taxon>Bacteria</taxon>
        <taxon>Pseudomonadati</taxon>
        <taxon>Bacteroidota</taxon>
        <taxon>Cytophagia</taxon>
        <taxon>Cytophagales</taxon>
        <taxon>Leadbetterellaceae</taxon>
        <taxon>Lacihabitans</taxon>
    </lineage>
</organism>
<dbReference type="SUPFAM" id="SSF81296">
    <property type="entry name" value="E set domains"/>
    <property type="match status" value="1"/>
</dbReference>
<evidence type="ECO:0000259" key="1">
    <source>
        <dbReference type="Pfam" id="PF10026"/>
    </source>
</evidence>
<evidence type="ECO:0000313" key="2">
    <source>
        <dbReference type="EMBL" id="MCP9762166.1"/>
    </source>
</evidence>
<feature type="domain" description="DUF2268" evidence="1">
    <location>
        <begin position="186"/>
        <end position="298"/>
    </location>
</feature>
<evidence type="ECO:0000313" key="3">
    <source>
        <dbReference type="Proteomes" id="UP001204144"/>
    </source>
</evidence>
<dbReference type="InterPro" id="IPR013783">
    <property type="entry name" value="Ig-like_fold"/>
</dbReference>
<dbReference type="EMBL" id="RJUF01000006">
    <property type="protein sequence ID" value="MCP9762166.1"/>
    <property type="molecule type" value="Genomic_DNA"/>
</dbReference>
<reference evidence="2 3" key="1">
    <citation type="submission" date="2018-11" db="EMBL/GenBank/DDBJ databases">
        <title>Novel bacteria species description.</title>
        <authorList>
            <person name="Han J.-H."/>
        </authorList>
    </citation>
    <scope>NUCLEOTIDE SEQUENCE [LARGE SCALE GENOMIC DNA]</scope>
    <source>
        <strain evidence="2 3">KCTC23259</strain>
    </source>
</reference>
<proteinExistence type="predicted"/>